<dbReference type="GO" id="GO:0002181">
    <property type="term" value="P:cytoplasmic translation"/>
    <property type="evidence" value="ECO:0007669"/>
    <property type="project" value="TreeGrafter"/>
</dbReference>
<evidence type="ECO:0000256" key="2">
    <source>
        <dbReference type="ARBA" id="ARBA00022980"/>
    </source>
</evidence>
<comment type="similarity">
    <text evidence="1 4">Belongs to the eukaryotic ribosomal protein eL29 family.</text>
</comment>
<dbReference type="AlphaFoldDB" id="A0A1D1UXP6"/>
<organism evidence="6 7">
    <name type="scientific">Ramazzottius varieornatus</name>
    <name type="common">Water bear</name>
    <name type="synonym">Tardigrade</name>
    <dbReference type="NCBI Taxonomy" id="947166"/>
    <lineage>
        <taxon>Eukaryota</taxon>
        <taxon>Metazoa</taxon>
        <taxon>Ecdysozoa</taxon>
        <taxon>Tardigrada</taxon>
        <taxon>Eutardigrada</taxon>
        <taxon>Parachela</taxon>
        <taxon>Hypsibioidea</taxon>
        <taxon>Ramazzottiidae</taxon>
        <taxon>Ramazzottius</taxon>
    </lineage>
</organism>
<gene>
    <name evidence="6" type="primary">RvY_05313-1</name>
    <name evidence="6" type="synonym">RvY_05313.1</name>
    <name evidence="6" type="ORF">RvY_05313</name>
</gene>
<dbReference type="EMBL" id="BDGG01000002">
    <property type="protein sequence ID" value="GAU93360.1"/>
    <property type="molecule type" value="Genomic_DNA"/>
</dbReference>
<keyword evidence="2 4" id="KW-0689">Ribosomal protein</keyword>
<dbReference type="GO" id="GO:0022625">
    <property type="term" value="C:cytosolic large ribosomal subunit"/>
    <property type="evidence" value="ECO:0007669"/>
    <property type="project" value="TreeGrafter"/>
</dbReference>
<comment type="caution">
    <text evidence="6">The sequence shown here is derived from an EMBL/GenBank/DDBJ whole genome shotgun (WGS) entry which is preliminary data.</text>
</comment>
<dbReference type="STRING" id="947166.A0A1D1UXP6"/>
<dbReference type="Gene3D" id="6.10.140.1730">
    <property type="match status" value="1"/>
</dbReference>
<evidence type="ECO:0000313" key="6">
    <source>
        <dbReference type="EMBL" id="GAU93360.1"/>
    </source>
</evidence>
<dbReference type="OrthoDB" id="996720at2759"/>
<feature type="region of interest" description="Disordered" evidence="5">
    <location>
        <begin position="1"/>
        <end position="28"/>
    </location>
</feature>
<sequence>MAKSKNHTAHNQNRKDHRNGIHRPKTSRYMVKKGVDPKYLRNLRFVRKANLKAHVKHNMDKRTAILAQISGKNKPAAPTTVIGRVTAAVTHAVDALKHAVTGH</sequence>
<dbReference type="Proteomes" id="UP000186922">
    <property type="component" value="Unassembled WGS sequence"/>
</dbReference>
<keyword evidence="7" id="KW-1185">Reference proteome</keyword>
<feature type="compositionally biased region" description="Basic residues" evidence="5">
    <location>
        <begin position="15"/>
        <end position="26"/>
    </location>
</feature>
<dbReference type="GO" id="GO:0003735">
    <property type="term" value="F:structural constituent of ribosome"/>
    <property type="evidence" value="ECO:0007669"/>
    <property type="project" value="UniProtKB-UniRule"/>
</dbReference>
<protein>
    <recommendedName>
        <fullName evidence="4">60S ribosomal protein L29</fullName>
    </recommendedName>
</protein>
<evidence type="ECO:0000256" key="1">
    <source>
        <dbReference type="ARBA" id="ARBA00010247"/>
    </source>
</evidence>
<name>A0A1D1UXP6_RAMVA</name>
<dbReference type="InterPro" id="IPR002673">
    <property type="entry name" value="Ribosomal_eL29"/>
</dbReference>
<evidence type="ECO:0000256" key="3">
    <source>
        <dbReference type="ARBA" id="ARBA00023274"/>
    </source>
</evidence>
<evidence type="ECO:0000313" key="7">
    <source>
        <dbReference type="Proteomes" id="UP000186922"/>
    </source>
</evidence>
<reference evidence="6 7" key="1">
    <citation type="journal article" date="2016" name="Nat. Commun.">
        <title>Extremotolerant tardigrade genome and improved radiotolerance of human cultured cells by tardigrade-unique protein.</title>
        <authorList>
            <person name="Hashimoto T."/>
            <person name="Horikawa D.D."/>
            <person name="Saito Y."/>
            <person name="Kuwahara H."/>
            <person name="Kozuka-Hata H."/>
            <person name="Shin-I T."/>
            <person name="Minakuchi Y."/>
            <person name="Ohishi K."/>
            <person name="Motoyama A."/>
            <person name="Aizu T."/>
            <person name="Enomoto A."/>
            <person name="Kondo K."/>
            <person name="Tanaka S."/>
            <person name="Hara Y."/>
            <person name="Koshikawa S."/>
            <person name="Sagara H."/>
            <person name="Miura T."/>
            <person name="Yokobori S."/>
            <person name="Miyagawa K."/>
            <person name="Suzuki Y."/>
            <person name="Kubo T."/>
            <person name="Oyama M."/>
            <person name="Kohara Y."/>
            <person name="Fujiyama A."/>
            <person name="Arakawa K."/>
            <person name="Katayama T."/>
            <person name="Toyoda A."/>
            <person name="Kunieda T."/>
        </authorList>
    </citation>
    <scope>NUCLEOTIDE SEQUENCE [LARGE SCALE GENOMIC DNA]</scope>
    <source>
        <strain evidence="6 7">YOKOZUNA-1</strain>
    </source>
</reference>
<proteinExistence type="inferred from homology"/>
<evidence type="ECO:0000256" key="4">
    <source>
        <dbReference type="RuleBase" id="RU364026"/>
    </source>
</evidence>
<dbReference type="PANTHER" id="PTHR12884">
    <property type="entry name" value="60S RIBOSOMAL PROTEIN L29"/>
    <property type="match status" value="1"/>
</dbReference>
<dbReference type="Pfam" id="PF01779">
    <property type="entry name" value="Ribosomal_L29e"/>
    <property type="match status" value="1"/>
</dbReference>
<evidence type="ECO:0000256" key="5">
    <source>
        <dbReference type="SAM" id="MobiDB-lite"/>
    </source>
</evidence>
<dbReference type="PANTHER" id="PTHR12884:SF0">
    <property type="entry name" value="60S RIBOSOMAL PROTEIN L29"/>
    <property type="match status" value="1"/>
</dbReference>
<accession>A0A1D1UXP6</accession>
<keyword evidence="3 4" id="KW-0687">Ribonucleoprotein</keyword>